<name>A0A2H0YSK4_9BACT</name>
<gene>
    <name evidence="2" type="ORF">COT25_03080</name>
</gene>
<evidence type="ECO:0000313" key="2">
    <source>
        <dbReference type="EMBL" id="PIS41440.1"/>
    </source>
</evidence>
<keyword evidence="1" id="KW-1133">Transmembrane helix</keyword>
<protein>
    <submittedName>
        <fullName evidence="2">Uncharacterized protein</fullName>
    </submittedName>
</protein>
<feature type="transmembrane region" description="Helical" evidence="1">
    <location>
        <begin position="53"/>
        <end position="73"/>
    </location>
</feature>
<dbReference type="Proteomes" id="UP000228711">
    <property type="component" value="Unassembled WGS sequence"/>
</dbReference>
<dbReference type="EMBL" id="PEXV01000104">
    <property type="protein sequence ID" value="PIS41440.1"/>
    <property type="molecule type" value="Genomic_DNA"/>
</dbReference>
<organism evidence="2 3">
    <name type="scientific">Candidatus Kerfeldbacteria bacterium CG08_land_8_20_14_0_20_42_7</name>
    <dbReference type="NCBI Taxonomy" id="2014245"/>
    <lineage>
        <taxon>Bacteria</taxon>
        <taxon>Candidatus Kerfeldiibacteriota</taxon>
    </lineage>
</organism>
<sequence length="79" mass="8759">MLLVWVFSVLKNQKYWTKALVAVVLKTVFLFLCGVLAAYFVNDSVLIKIAATMFSWMQGVTGILGAGLAYGVVRSLRTR</sequence>
<keyword evidence="1" id="KW-0812">Transmembrane</keyword>
<keyword evidence="1" id="KW-0472">Membrane</keyword>
<evidence type="ECO:0000256" key="1">
    <source>
        <dbReference type="SAM" id="Phobius"/>
    </source>
</evidence>
<comment type="caution">
    <text evidence="2">The sequence shown here is derived from an EMBL/GenBank/DDBJ whole genome shotgun (WGS) entry which is preliminary data.</text>
</comment>
<accession>A0A2H0YSK4</accession>
<evidence type="ECO:0000313" key="3">
    <source>
        <dbReference type="Proteomes" id="UP000228711"/>
    </source>
</evidence>
<feature type="transmembrane region" description="Helical" evidence="1">
    <location>
        <begin position="20"/>
        <end position="41"/>
    </location>
</feature>
<dbReference type="AlphaFoldDB" id="A0A2H0YSK4"/>
<proteinExistence type="predicted"/>
<reference evidence="3" key="1">
    <citation type="submission" date="2017-09" db="EMBL/GenBank/DDBJ databases">
        <title>Depth-based differentiation of microbial function through sediment-hosted aquifers and enrichment of novel symbionts in the deep terrestrial subsurface.</title>
        <authorList>
            <person name="Probst A.J."/>
            <person name="Ladd B."/>
            <person name="Jarett J.K."/>
            <person name="Geller-Mcgrath D.E."/>
            <person name="Sieber C.M.K."/>
            <person name="Emerson J.B."/>
            <person name="Anantharaman K."/>
            <person name="Thomas B.C."/>
            <person name="Malmstrom R."/>
            <person name="Stieglmeier M."/>
            <person name="Klingl A."/>
            <person name="Woyke T."/>
            <person name="Ryan C.M."/>
            <person name="Banfield J.F."/>
        </authorList>
    </citation>
    <scope>NUCLEOTIDE SEQUENCE [LARGE SCALE GENOMIC DNA]</scope>
</reference>